<dbReference type="PANTHER" id="PTHR42852">
    <property type="entry name" value="THIOL:DISULFIDE INTERCHANGE PROTEIN DSBE"/>
    <property type="match status" value="1"/>
</dbReference>
<protein>
    <recommendedName>
        <fullName evidence="2">Thioredoxin domain-containing protein</fullName>
    </recommendedName>
</protein>
<evidence type="ECO:0000259" key="2">
    <source>
        <dbReference type="PROSITE" id="PS51352"/>
    </source>
</evidence>
<dbReference type="InterPro" id="IPR036249">
    <property type="entry name" value="Thioredoxin-like_sf"/>
</dbReference>
<dbReference type="InterPro" id="IPR000866">
    <property type="entry name" value="AhpC/TSA"/>
</dbReference>
<dbReference type="RefSeq" id="WP_103044318.1">
    <property type="nucleotide sequence ID" value="NZ_BAABBP010000005.1"/>
</dbReference>
<evidence type="ECO:0000256" key="1">
    <source>
        <dbReference type="SAM" id="MobiDB-lite"/>
    </source>
</evidence>
<keyword evidence="4" id="KW-1185">Reference proteome</keyword>
<organism evidence="3 4">
    <name type="scientific">Comamonas faecalis</name>
    <dbReference type="NCBI Taxonomy" id="1387849"/>
    <lineage>
        <taxon>Bacteria</taxon>
        <taxon>Pseudomonadati</taxon>
        <taxon>Pseudomonadota</taxon>
        <taxon>Betaproteobacteria</taxon>
        <taxon>Burkholderiales</taxon>
        <taxon>Comamonadaceae</taxon>
        <taxon>Comamonas</taxon>
    </lineage>
</organism>
<dbReference type="Pfam" id="PF00578">
    <property type="entry name" value="AhpC-TSA"/>
    <property type="match status" value="1"/>
</dbReference>
<reference evidence="4" key="1">
    <citation type="journal article" date="2019" name="Int. J. Syst. Evol. Microbiol.">
        <title>The Global Catalogue of Microorganisms (GCM) 10K type strain sequencing project: providing services to taxonomists for standard genome sequencing and annotation.</title>
        <authorList>
            <consortium name="The Broad Institute Genomics Platform"/>
            <consortium name="The Broad Institute Genome Sequencing Center for Infectious Disease"/>
            <person name="Wu L."/>
            <person name="Ma J."/>
        </authorList>
    </citation>
    <scope>NUCLEOTIDE SEQUENCE [LARGE SCALE GENOMIC DNA]</scope>
    <source>
        <strain evidence="4">JCM 17561</strain>
    </source>
</reference>
<evidence type="ECO:0000313" key="4">
    <source>
        <dbReference type="Proteomes" id="UP001501627"/>
    </source>
</evidence>
<accession>A0ABP7QSL2</accession>
<dbReference type="InterPro" id="IPR050553">
    <property type="entry name" value="Thioredoxin_ResA/DsbE_sf"/>
</dbReference>
<dbReference type="PANTHER" id="PTHR42852:SF13">
    <property type="entry name" value="PROTEIN DIPZ"/>
    <property type="match status" value="1"/>
</dbReference>
<feature type="region of interest" description="Disordered" evidence="1">
    <location>
        <begin position="158"/>
        <end position="198"/>
    </location>
</feature>
<proteinExistence type="predicted"/>
<gene>
    <name evidence="3" type="ORF">GCM10022279_08080</name>
</gene>
<feature type="domain" description="Thioredoxin" evidence="2">
    <location>
        <begin position="4"/>
        <end position="158"/>
    </location>
</feature>
<dbReference type="Gene3D" id="3.40.30.10">
    <property type="entry name" value="Glutaredoxin"/>
    <property type="match status" value="1"/>
</dbReference>
<name>A0ABP7QSL2_9BURK</name>
<comment type="caution">
    <text evidence="3">The sequence shown here is derived from an EMBL/GenBank/DDBJ whole genome shotgun (WGS) entry which is preliminary data.</text>
</comment>
<dbReference type="Proteomes" id="UP001501627">
    <property type="component" value="Unassembled WGS sequence"/>
</dbReference>
<dbReference type="InterPro" id="IPR013766">
    <property type="entry name" value="Thioredoxin_domain"/>
</dbReference>
<feature type="compositionally biased region" description="Low complexity" evidence="1">
    <location>
        <begin position="158"/>
        <end position="181"/>
    </location>
</feature>
<evidence type="ECO:0000313" key="3">
    <source>
        <dbReference type="EMBL" id="GAA3987466.1"/>
    </source>
</evidence>
<dbReference type="PROSITE" id="PS51352">
    <property type="entry name" value="THIOREDOXIN_2"/>
    <property type="match status" value="1"/>
</dbReference>
<dbReference type="SUPFAM" id="SSF52833">
    <property type="entry name" value="Thioredoxin-like"/>
    <property type="match status" value="1"/>
</dbReference>
<dbReference type="EMBL" id="BAABBP010000005">
    <property type="protein sequence ID" value="GAA3987466.1"/>
    <property type="molecule type" value="Genomic_DNA"/>
</dbReference>
<sequence>MASTTYHPGAPPLQVAQWFNTREPLTLEDLRGRVVLLHAFQMLCPGCVEHGIPQARRVHEAFPSADVVVIGLHSVFEHHAVQGTPEALQAFIHEYRLRFPIALDRHEGDGSIPLTMRSLSLSGTPSLVLLDRQGRIRLHHFGHLDDLRVGAVLGQLLTEPTPEPLPDAAAGTSAAPSGPAGCDANGCPLPDDTPDAMH</sequence>